<proteinExistence type="predicted"/>
<evidence type="ECO:0000313" key="4">
    <source>
        <dbReference type="Proteomes" id="UP000242875"/>
    </source>
</evidence>
<dbReference type="PANTHER" id="PTHR21818">
    <property type="entry name" value="BC025462 PROTEIN"/>
    <property type="match status" value="1"/>
</dbReference>
<name>A0A261Y1U8_9FUNG</name>
<dbReference type="GO" id="GO:0070182">
    <property type="term" value="F:DNA polymerase binding"/>
    <property type="evidence" value="ECO:0007669"/>
    <property type="project" value="TreeGrafter"/>
</dbReference>
<dbReference type="GO" id="GO:0006281">
    <property type="term" value="P:DNA repair"/>
    <property type="evidence" value="ECO:0007669"/>
    <property type="project" value="InterPro"/>
</dbReference>
<evidence type="ECO:0000256" key="1">
    <source>
        <dbReference type="SAM" id="MobiDB-lite"/>
    </source>
</evidence>
<dbReference type="EMBL" id="MVBO01000035">
    <property type="protein sequence ID" value="OZJ04599.1"/>
    <property type="molecule type" value="Genomic_DNA"/>
</dbReference>
<reference evidence="3 4" key="1">
    <citation type="journal article" date="2017" name="Mycologia">
        <title>Bifiguratus adelaidae, gen. et sp. nov., a new member of Mucoromycotina in endophytic and soil-dwelling habitats.</title>
        <authorList>
            <person name="Torres-Cruz T.J."/>
            <person name="Billingsley Tobias T.L."/>
            <person name="Almatruk M."/>
            <person name="Hesse C."/>
            <person name="Kuske C.R."/>
            <person name="Desiro A."/>
            <person name="Benucci G.M."/>
            <person name="Bonito G."/>
            <person name="Stajich J.E."/>
            <person name="Dunlap C."/>
            <person name="Arnold A.E."/>
            <person name="Porras-Alfaro A."/>
        </authorList>
    </citation>
    <scope>NUCLEOTIDE SEQUENCE [LARGE SCALE GENOMIC DNA]</scope>
    <source>
        <strain evidence="3 4">AZ0501</strain>
    </source>
</reference>
<dbReference type="OrthoDB" id="195089at2759"/>
<evidence type="ECO:0000313" key="3">
    <source>
        <dbReference type="EMBL" id="OZJ04599.1"/>
    </source>
</evidence>
<sequence>VISSNLRKQPLINELMDARPPMARGAAAGASIIRAIATFLLQCDEHADYFKRLRNRIEQLCVERPLEENHLVKEVLHLLILLSLDADDFSDLIQLASDIKSTLGALQEGQGDDPMTRYSIVNPSTAAIAADVVMAVGDQTLDQIDWCIAHVKMEFTADAEVDEKLLKLEDAMYMRLKTMMTIITTLCQTLLEGPTAEKLIKLLQKCFKTLLALTKLQLQSSHSLTKDFGEVVRIAGGPLSTAMYNFLTTFGQRVDYAESKGKRKQGSSGGNKAKAKIIRESKMIPALIFTVEQYERFLLQLSKKSKVNLMKYTKRSTARDFKIKIEHIVDQEEEESDTENLKAAMDARSESPAEGSTAKRVRH</sequence>
<feature type="domain" description="FANCI solenoid 4" evidence="2">
    <location>
        <begin position="94"/>
        <end position="325"/>
    </location>
</feature>
<dbReference type="InterPro" id="IPR026171">
    <property type="entry name" value="FANCI"/>
</dbReference>
<dbReference type="Pfam" id="PF14678">
    <property type="entry name" value="FANCI_S4"/>
    <property type="match status" value="1"/>
</dbReference>
<dbReference type="Proteomes" id="UP000242875">
    <property type="component" value="Unassembled WGS sequence"/>
</dbReference>
<feature type="non-terminal residue" evidence="3">
    <location>
        <position position="1"/>
    </location>
</feature>
<protein>
    <recommendedName>
        <fullName evidence="2">FANCI solenoid 4 domain-containing protein</fullName>
    </recommendedName>
</protein>
<evidence type="ECO:0000259" key="2">
    <source>
        <dbReference type="Pfam" id="PF14678"/>
    </source>
</evidence>
<feature type="region of interest" description="Disordered" evidence="1">
    <location>
        <begin position="331"/>
        <end position="363"/>
    </location>
</feature>
<dbReference type="PANTHER" id="PTHR21818:SF0">
    <property type="entry name" value="FANCONI ANEMIA GROUP I PROTEIN"/>
    <property type="match status" value="1"/>
</dbReference>
<accession>A0A261Y1U8</accession>
<dbReference type="AlphaFoldDB" id="A0A261Y1U8"/>
<keyword evidence="4" id="KW-1185">Reference proteome</keyword>
<gene>
    <name evidence="3" type="ORF">BZG36_02784</name>
</gene>
<dbReference type="InterPro" id="IPR029314">
    <property type="entry name" value="FANCI_S4"/>
</dbReference>
<comment type="caution">
    <text evidence="3">The sequence shown here is derived from an EMBL/GenBank/DDBJ whole genome shotgun (WGS) entry which is preliminary data.</text>
</comment>
<organism evidence="3 4">
    <name type="scientific">Bifiguratus adelaidae</name>
    <dbReference type="NCBI Taxonomy" id="1938954"/>
    <lineage>
        <taxon>Eukaryota</taxon>
        <taxon>Fungi</taxon>
        <taxon>Fungi incertae sedis</taxon>
        <taxon>Mucoromycota</taxon>
        <taxon>Mucoromycotina</taxon>
        <taxon>Endogonomycetes</taxon>
        <taxon>Endogonales</taxon>
        <taxon>Endogonales incertae sedis</taxon>
        <taxon>Bifiguratus</taxon>
    </lineage>
</organism>